<dbReference type="GO" id="GO:0042619">
    <property type="term" value="P:poly-hydroxybutyrate biosynthetic process"/>
    <property type="evidence" value="ECO:0007669"/>
    <property type="project" value="InterPro"/>
</dbReference>
<dbReference type="InterPro" id="IPR010963">
    <property type="entry name" value="PHA_synth_I"/>
</dbReference>
<dbReference type="InterPro" id="IPR010941">
    <property type="entry name" value="PhaC_N"/>
</dbReference>
<reference evidence="7 8" key="1">
    <citation type="journal article" date="2016" name="Environ. Microbiol.">
        <title>New Methyloceanibacter diversity from North Sea sediments includes methanotroph containing solely the soluble methane monooxygenase.</title>
        <authorList>
            <person name="Vekeman B."/>
            <person name="Kerckhof F.M."/>
            <person name="Cremers G."/>
            <person name="de Vos P."/>
            <person name="Vandamme P."/>
            <person name="Boon N."/>
            <person name="Op den Camp H.J."/>
            <person name="Heylen K."/>
        </authorList>
    </citation>
    <scope>NUCLEOTIDE SEQUENCE [LARGE SCALE GENOMIC DNA]</scope>
    <source>
        <strain evidence="7 8">R-67177</strain>
    </source>
</reference>
<keyword evidence="8" id="KW-1185">Reference proteome</keyword>
<evidence type="ECO:0000256" key="4">
    <source>
        <dbReference type="ARBA" id="ARBA00023315"/>
    </source>
</evidence>
<evidence type="ECO:0000313" key="8">
    <source>
        <dbReference type="Proteomes" id="UP000095042"/>
    </source>
</evidence>
<dbReference type="GO" id="GO:0016746">
    <property type="term" value="F:acyltransferase activity"/>
    <property type="evidence" value="ECO:0007669"/>
    <property type="project" value="UniProtKB-KW"/>
</dbReference>
<protein>
    <submittedName>
        <fullName evidence="7">Poly(3-hydroxyalkanoate) synthetase</fullName>
    </submittedName>
</protein>
<dbReference type="PANTHER" id="PTHR36837">
    <property type="entry name" value="POLY(3-HYDROXYALKANOATE) POLYMERASE SUBUNIT PHAC"/>
    <property type="match status" value="1"/>
</dbReference>
<dbReference type="InterPro" id="IPR029058">
    <property type="entry name" value="AB_hydrolase_fold"/>
</dbReference>
<evidence type="ECO:0000256" key="1">
    <source>
        <dbReference type="ARBA" id="ARBA00004496"/>
    </source>
</evidence>
<dbReference type="Proteomes" id="UP000095042">
    <property type="component" value="Unassembled WGS sequence"/>
</dbReference>
<comment type="subcellular location">
    <subcellularLocation>
        <location evidence="1">Cytoplasm</location>
    </subcellularLocation>
</comment>
<gene>
    <name evidence="7" type="ORF">AUC71_11770</name>
</gene>
<keyword evidence="3" id="KW-0808">Transferase</keyword>
<organism evidence="7 8">
    <name type="scientific">Methyloceanibacter marginalis</name>
    <dbReference type="NCBI Taxonomy" id="1774971"/>
    <lineage>
        <taxon>Bacteria</taxon>
        <taxon>Pseudomonadati</taxon>
        <taxon>Pseudomonadota</taxon>
        <taxon>Alphaproteobacteria</taxon>
        <taxon>Hyphomicrobiales</taxon>
        <taxon>Hyphomicrobiaceae</taxon>
        <taxon>Methyloceanibacter</taxon>
    </lineage>
</organism>
<dbReference type="GO" id="GO:0005737">
    <property type="term" value="C:cytoplasm"/>
    <property type="evidence" value="ECO:0007669"/>
    <property type="project" value="UniProtKB-SubCell"/>
</dbReference>
<evidence type="ECO:0000256" key="3">
    <source>
        <dbReference type="ARBA" id="ARBA00022679"/>
    </source>
</evidence>
<feature type="region of interest" description="Disordered" evidence="5">
    <location>
        <begin position="541"/>
        <end position="584"/>
    </location>
</feature>
<evidence type="ECO:0000313" key="7">
    <source>
        <dbReference type="EMBL" id="ODS03072.1"/>
    </source>
</evidence>
<dbReference type="AlphaFoldDB" id="A0A1E3WC26"/>
<dbReference type="Gene3D" id="3.40.50.1820">
    <property type="entry name" value="alpha/beta hydrolase"/>
    <property type="match status" value="1"/>
</dbReference>
<dbReference type="SUPFAM" id="SSF53474">
    <property type="entry name" value="alpha/beta-Hydrolases"/>
    <property type="match status" value="1"/>
</dbReference>
<dbReference type="EMBL" id="LPWD01000177">
    <property type="protein sequence ID" value="ODS03072.1"/>
    <property type="molecule type" value="Genomic_DNA"/>
</dbReference>
<feature type="domain" description="Poly-beta-hydroxybutyrate polymerase N-terminal" evidence="6">
    <location>
        <begin position="97"/>
        <end position="268"/>
    </location>
</feature>
<proteinExistence type="predicted"/>
<keyword evidence="2" id="KW-0963">Cytoplasm</keyword>
<keyword evidence="4" id="KW-0012">Acyltransferase</keyword>
<evidence type="ECO:0000256" key="5">
    <source>
        <dbReference type="SAM" id="MobiDB-lite"/>
    </source>
</evidence>
<comment type="caution">
    <text evidence="7">The sequence shown here is derived from an EMBL/GenBank/DDBJ whole genome shotgun (WGS) entry which is preliminary data.</text>
</comment>
<accession>A0A1E3WC26</accession>
<evidence type="ECO:0000259" key="6">
    <source>
        <dbReference type="Pfam" id="PF07167"/>
    </source>
</evidence>
<dbReference type="Pfam" id="PF07167">
    <property type="entry name" value="PhaC_N"/>
    <property type="match status" value="1"/>
</dbReference>
<evidence type="ECO:0000256" key="2">
    <source>
        <dbReference type="ARBA" id="ARBA00022490"/>
    </source>
</evidence>
<dbReference type="PANTHER" id="PTHR36837:SF5">
    <property type="entry name" value="POLY-3-HYDROXYBUTYRATE SYNTHASE"/>
    <property type="match status" value="1"/>
</dbReference>
<dbReference type="NCBIfam" id="TIGR01838">
    <property type="entry name" value="PHA_synth_I"/>
    <property type="match status" value="1"/>
</dbReference>
<sequence length="584" mass="65086">MDELARNMVRLFDQSTKVFSALAERTTNGNGPYSMASEVGEAAKTLGEVARVWVSDPSKLAAAQGELFQSYADLWGRSFRRFLGEDVEPVVVPEPGDNRFKDPDWSNSQYFDFWKQAYLITSRWASDITKNTEGVDDRTRQKAVFYLEQMLAALSPSNYPFTNPEVVRATLETNAENLVRGMAHLAHDLEQSKNLLRITQTDLTAFEVGRDLAITPGKVIFQNDLIQLIQYSPTTEEVYERPLIMVPPWINKYYILDLVPEKSFVKFAVDQGFTVFMVSWVNPDGGLAQKTFEDYMNEGILAAVEAVNRQLGLHHVNMLGYCVGGTLLASALAYAAVKGDDRMASASFLTAQVDFSAAGDLLVFIDDTQLKSLEEMMAEQGYLDGSRMAAVFNMLRPRDLIWPYVVNNYLLGKKPFPFDLLFWNADSTRLPAANHAFYLREFYHENRLSKGEMELGGVKLDLSKINIPIYELFTREDHIAPALSVFQGSKLFGGPVRHVMAGSGHIAGVVNPPAKKKYQYWSGAPAETLEAWIGKATETPGSWWPDWAPGSQSNPAKKVPARDPAAGPLKPIEDAPGSFVKSKS</sequence>
<name>A0A1E3WC26_9HYPH</name>
<dbReference type="InterPro" id="IPR051321">
    <property type="entry name" value="PHA/PHB_synthase"/>
</dbReference>